<name>A0A5Q0N2P9_AMABU</name>
<dbReference type="InterPro" id="IPR023211">
    <property type="entry name" value="DNA_pol_palm_dom_sf"/>
</dbReference>
<dbReference type="AlphaFoldDB" id="A0A5Q0N2P9"/>
<sequence>MSCESVIITDIIELDYSNKSLVITSQDSDEVFLKSSISIAAAITAYARMERAEILLDESLDILYFDTDGFKCLQKITELPKYKHLNHDGLGALKYEGSFSDSIFLMPKVYGGIFKKTGDEFTKLKGFKDKVEFNQFKELLLNNNEKILTHHKWRRDMLNSEIINSPYLFKFNEGGQIINFTPLLFF</sequence>
<gene>
    <name evidence="1" type="primary">orf186</name>
</gene>
<protein>
    <submittedName>
        <fullName evidence="1">DNA polymerase type B</fullName>
    </submittedName>
</protein>
<proteinExistence type="predicted"/>
<reference evidence="1" key="1">
    <citation type="journal article" name="Front. Microbiol.">
        <title>Comparative Mitogenome Analysis Reveals Mitochondrial Genome Differentiation in Ectomycorrhizal and Asymbiotic Amanita Species.</title>
        <authorList>
            <person name="Li Q."/>
            <person name="He X."/>
            <person name="Ren Y."/>
            <person name="Xiong C."/>
            <person name="Jin X."/>
            <person name="Peng L."/>
            <person name="Huang W."/>
        </authorList>
    </citation>
    <scope>NUCLEOTIDE SEQUENCE</scope>
</reference>
<keyword evidence="1" id="KW-0496">Mitochondrion</keyword>
<geneLocation type="mitochondrion" evidence="1"/>
<dbReference type="SUPFAM" id="SSF56672">
    <property type="entry name" value="DNA/RNA polymerases"/>
    <property type="match status" value="1"/>
</dbReference>
<dbReference type="InterPro" id="IPR043502">
    <property type="entry name" value="DNA/RNA_pol_sf"/>
</dbReference>
<accession>A0A5Q0N2P9</accession>
<dbReference type="GeneID" id="42437737"/>
<evidence type="ECO:0000313" key="1">
    <source>
        <dbReference type="EMBL" id="QFZ98580.1"/>
    </source>
</evidence>
<dbReference type="EMBL" id="MK993557">
    <property type="protein sequence ID" value="QFZ98580.1"/>
    <property type="molecule type" value="Genomic_DNA"/>
</dbReference>
<dbReference type="Gene3D" id="3.90.1600.10">
    <property type="entry name" value="Palm domain of DNA polymerase"/>
    <property type="match status" value="1"/>
</dbReference>
<organism evidence="1">
    <name type="scientific">Amanita brunnescens</name>
    <name type="common">Brown star-footed amanita</name>
    <dbReference type="NCBI Taxonomy" id="87326"/>
    <lineage>
        <taxon>Eukaryota</taxon>
        <taxon>Fungi</taxon>
        <taxon>Dikarya</taxon>
        <taxon>Basidiomycota</taxon>
        <taxon>Agaricomycotina</taxon>
        <taxon>Agaricomycetes</taxon>
        <taxon>Agaricomycetidae</taxon>
        <taxon>Agaricales</taxon>
        <taxon>Pluteineae</taxon>
        <taxon>Amanitaceae</taxon>
        <taxon>Amanita</taxon>
    </lineage>
</organism>
<dbReference type="RefSeq" id="YP_009710631.1">
    <property type="nucleotide sequence ID" value="NC_045197.1"/>
</dbReference>